<accession>A0A0C3S7G0</accession>
<feature type="compositionally biased region" description="Basic and acidic residues" evidence="1">
    <location>
        <begin position="218"/>
        <end position="231"/>
    </location>
</feature>
<dbReference type="EMBL" id="KN840439">
    <property type="protein sequence ID" value="KIP12401.1"/>
    <property type="molecule type" value="Genomic_DNA"/>
</dbReference>
<dbReference type="STRING" id="745531.A0A0C3S7G0"/>
<name>A0A0C3S7G0_PHLG1</name>
<dbReference type="HOGENOM" id="CLU_100707_0_0_1"/>
<feature type="region of interest" description="Disordered" evidence="1">
    <location>
        <begin position="217"/>
        <end position="238"/>
    </location>
</feature>
<feature type="region of interest" description="Disordered" evidence="1">
    <location>
        <begin position="1"/>
        <end position="58"/>
    </location>
</feature>
<keyword evidence="3" id="KW-1185">Reference proteome</keyword>
<sequence>MPMDVEGFKPVKSKSPRRKRRTTPFKKQNKADSAAHAGWGQSFQVEQGNQDWSGWEDPLPKPEYSKGWEYQTRVDRLRDVIPFWRDGVYAALEGRDVPKMEEFLDRVYTEDVWGMNADAWGVKVDDPWATGDDWNNLGNGWKNAGGWGSQADRPASNGWNEGGAGQGDGGWENGDNWENAGVDGWGTSKEAENAGWELEQPRAVLHHSADEWAMAGDLGKHGSDKTEDAPHAAEGADPNSFVDQIARLERVNGKKKEQMHQFYSMPTHVKVQKIEEMARSLRELR</sequence>
<feature type="compositionally biased region" description="Gly residues" evidence="1">
    <location>
        <begin position="160"/>
        <end position="172"/>
    </location>
</feature>
<evidence type="ECO:0000313" key="2">
    <source>
        <dbReference type="EMBL" id="KIP12401.1"/>
    </source>
</evidence>
<feature type="compositionally biased region" description="Polar residues" evidence="1">
    <location>
        <begin position="41"/>
        <end position="52"/>
    </location>
</feature>
<organism evidence="2 3">
    <name type="scientific">Phlebiopsis gigantea (strain 11061_1 CR5-6)</name>
    <name type="common">White-rot fungus</name>
    <name type="synonym">Peniophora gigantea</name>
    <dbReference type="NCBI Taxonomy" id="745531"/>
    <lineage>
        <taxon>Eukaryota</taxon>
        <taxon>Fungi</taxon>
        <taxon>Dikarya</taxon>
        <taxon>Basidiomycota</taxon>
        <taxon>Agaricomycotina</taxon>
        <taxon>Agaricomycetes</taxon>
        <taxon>Polyporales</taxon>
        <taxon>Phanerochaetaceae</taxon>
        <taxon>Phlebiopsis</taxon>
    </lineage>
</organism>
<reference evidence="2 3" key="1">
    <citation type="journal article" date="2014" name="PLoS Genet.">
        <title>Analysis of the Phlebiopsis gigantea genome, transcriptome and secretome provides insight into its pioneer colonization strategies of wood.</title>
        <authorList>
            <person name="Hori C."/>
            <person name="Ishida T."/>
            <person name="Igarashi K."/>
            <person name="Samejima M."/>
            <person name="Suzuki H."/>
            <person name="Master E."/>
            <person name="Ferreira P."/>
            <person name="Ruiz-Duenas F.J."/>
            <person name="Held B."/>
            <person name="Canessa P."/>
            <person name="Larrondo L.F."/>
            <person name="Schmoll M."/>
            <person name="Druzhinina I.S."/>
            <person name="Kubicek C.P."/>
            <person name="Gaskell J.A."/>
            <person name="Kersten P."/>
            <person name="St John F."/>
            <person name="Glasner J."/>
            <person name="Sabat G."/>
            <person name="Splinter BonDurant S."/>
            <person name="Syed K."/>
            <person name="Yadav J."/>
            <person name="Mgbeahuruike A.C."/>
            <person name="Kovalchuk A."/>
            <person name="Asiegbu F.O."/>
            <person name="Lackner G."/>
            <person name="Hoffmeister D."/>
            <person name="Rencoret J."/>
            <person name="Gutierrez A."/>
            <person name="Sun H."/>
            <person name="Lindquist E."/>
            <person name="Barry K."/>
            <person name="Riley R."/>
            <person name="Grigoriev I.V."/>
            <person name="Henrissat B."/>
            <person name="Kues U."/>
            <person name="Berka R.M."/>
            <person name="Martinez A.T."/>
            <person name="Covert S.F."/>
            <person name="Blanchette R.A."/>
            <person name="Cullen D."/>
        </authorList>
    </citation>
    <scope>NUCLEOTIDE SEQUENCE [LARGE SCALE GENOMIC DNA]</scope>
    <source>
        <strain evidence="2 3">11061_1 CR5-6</strain>
    </source>
</reference>
<proteinExistence type="predicted"/>
<feature type="compositionally biased region" description="Basic residues" evidence="1">
    <location>
        <begin position="11"/>
        <end position="28"/>
    </location>
</feature>
<dbReference type="AlphaFoldDB" id="A0A0C3S7G0"/>
<gene>
    <name evidence="2" type="ORF">PHLGIDRAFT_123953</name>
</gene>
<dbReference type="Proteomes" id="UP000053257">
    <property type="component" value="Unassembled WGS sequence"/>
</dbReference>
<evidence type="ECO:0000313" key="3">
    <source>
        <dbReference type="Proteomes" id="UP000053257"/>
    </source>
</evidence>
<dbReference type="OrthoDB" id="2800934at2759"/>
<protein>
    <submittedName>
        <fullName evidence="2">Uncharacterized protein</fullName>
    </submittedName>
</protein>
<evidence type="ECO:0000256" key="1">
    <source>
        <dbReference type="SAM" id="MobiDB-lite"/>
    </source>
</evidence>
<feature type="region of interest" description="Disordered" evidence="1">
    <location>
        <begin position="149"/>
        <end position="188"/>
    </location>
</feature>